<keyword evidence="4 7" id="KW-0560">Oxidoreductase</keyword>
<dbReference type="GO" id="GO:0005506">
    <property type="term" value="F:iron ion binding"/>
    <property type="evidence" value="ECO:0007669"/>
    <property type="project" value="InterPro"/>
</dbReference>
<evidence type="ECO:0000313" key="9">
    <source>
        <dbReference type="Proteomes" id="UP000053317"/>
    </source>
</evidence>
<sequence>MTSLIQYEPSVDRVIHTFLDQTEKLFARRGGKSGAVCDFARWLQFYAFDVIGTITYSKPHGFVEQNKDIGGMVAYMAGFFDYAAVTGQLPILDRLLQKNPIMLFLNSLGIASSSGTAVVNFAKERMAERFGAPEKVDEKGPSDLLHKFLEAKQSHPEVMDDQRVLTMSVSMAFAGSETTGISLSALFYLLLKNPRCYQKLKSEIDETAAKGGFQNERTVTFNEANNLSYLDACIKEAFRIFPAAGLPLERVVPPQGATIAGRSIPGGTIVGCSAWVIHREKDIFGEDADEFVPERWLNSSPERLKVMNASMVQFGMGARTCLGKNISLLEIYKLVPSFLRHYDLMLAKPDREWRTHNAWFVRQLDFDVLIEAR</sequence>
<comment type="cofactor">
    <cofactor evidence="1 6">
        <name>heme</name>
        <dbReference type="ChEBI" id="CHEBI:30413"/>
    </cofactor>
</comment>
<dbReference type="GO" id="GO:0016705">
    <property type="term" value="F:oxidoreductase activity, acting on paired donors, with incorporation or reduction of molecular oxygen"/>
    <property type="evidence" value="ECO:0007669"/>
    <property type="project" value="InterPro"/>
</dbReference>
<dbReference type="EMBL" id="LCWF01000006">
    <property type="protein sequence ID" value="KKY29023.1"/>
    <property type="molecule type" value="Genomic_DNA"/>
</dbReference>
<dbReference type="Pfam" id="PF00067">
    <property type="entry name" value="p450"/>
    <property type="match status" value="1"/>
</dbReference>
<evidence type="ECO:0000256" key="1">
    <source>
        <dbReference type="ARBA" id="ARBA00001971"/>
    </source>
</evidence>
<dbReference type="InterPro" id="IPR050121">
    <property type="entry name" value="Cytochrome_P450_monoxygenase"/>
</dbReference>
<dbReference type="OrthoDB" id="3934656at2759"/>
<name>A0A0G2H114_PHACM</name>
<feature type="binding site" description="axial binding residue" evidence="6">
    <location>
        <position position="321"/>
    </location>
    <ligand>
        <name>heme</name>
        <dbReference type="ChEBI" id="CHEBI:30413"/>
    </ligand>
    <ligandPart>
        <name>Fe</name>
        <dbReference type="ChEBI" id="CHEBI:18248"/>
    </ligandPart>
</feature>
<dbReference type="CDD" id="cd11060">
    <property type="entry name" value="CYP57A1-like"/>
    <property type="match status" value="1"/>
</dbReference>
<comment type="caution">
    <text evidence="8">The sequence shown here is derived from an EMBL/GenBank/DDBJ whole genome shotgun (WGS) entry which is preliminary data.</text>
</comment>
<keyword evidence="3 6" id="KW-0479">Metal-binding</keyword>
<keyword evidence="6 7" id="KW-0349">Heme</keyword>
<dbReference type="Gene3D" id="1.10.630.10">
    <property type="entry name" value="Cytochrome P450"/>
    <property type="match status" value="1"/>
</dbReference>
<dbReference type="PRINTS" id="PR00385">
    <property type="entry name" value="P450"/>
</dbReference>
<dbReference type="GO" id="GO:0004497">
    <property type="term" value="F:monooxygenase activity"/>
    <property type="evidence" value="ECO:0007669"/>
    <property type="project" value="UniProtKB-KW"/>
</dbReference>
<dbReference type="Proteomes" id="UP000053317">
    <property type="component" value="Unassembled WGS sequence"/>
</dbReference>
<reference evidence="8 9" key="2">
    <citation type="submission" date="2015-05" db="EMBL/GenBank/DDBJ databases">
        <authorList>
            <person name="Morales-Cruz A."/>
            <person name="Amrine K.C."/>
            <person name="Cantu D."/>
        </authorList>
    </citation>
    <scope>NUCLEOTIDE SEQUENCE [LARGE SCALE GENOMIC DNA]</scope>
    <source>
        <strain evidence="8">UCRPC4</strain>
    </source>
</reference>
<keyword evidence="5 6" id="KW-0408">Iron</keyword>
<dbReference type="SUPFAM" id="SSF48264">
    <property type="entry name" value="Cytochrome P450"/>
    <property type="match status" value="1"/>
</dbReference>
<evidence type="ECO:0000256" key="7">
    <source>
        <dbReference type="RuleBase" id="RU000461"/>
    </source>
</evidence>
<dbReference type="PANTHER" id="PTHR24305">
    <property type="entry name" value="CYTOCHROME P450"/>
    <property type="match status" value="1"/>
</dbReference>
<dbReference type="InterPro" id="IPR001128">
    <property type="entry name" value="Cyt_P450"/>
</dbReference>
<protein>
    <submittedName>
        <fullName evidence="8">Putative cytochrome p450</fullName>
    </submittedName>
</protein>
<keyword evidence="7" id="KW-0503">Monooxygenase</keyword>
<dbReference type="GO" id="GO:0020037">
    <property type="term" value="F:heme binding"/>
    <property type="evidence" value="ECO:0007669"/>
    <property type="project" value="InterPro"/>
</dbReference>
<keyword evidence="9" id="KW-1185">Reference proteome</keyword>
<evidence type="ECO:0000313" key="8">
    <source>
        <dbReference type="EMBL" id="KKY29023.1"/>
    </source>
</evidence>
<dbReference type="InterPro" id="IPR002401">
    <property type="entry name" value="Cyt_P450_E_grp-I"/>
</dbReference>
<dbReference type="PRINTS" id="PR00463">
    <property type="entry name" value="EP450I"/>
</dbReference>
<dbReference type="InterPro" id="IPR036396">
    <property type="entry name" value="Cyt_P450_sf"/>
</dbReference>
<proteinExistence type="inferred from homology"/>
<evidence type="ECO:0000256" key="4">
    <source>
        <dbReference type="ARBA" id="ARBA00023002"/>
    </source>
</evidence>
<gene>
    <name evidence="8" type="ORF">UCRPC4_g00212</name>
</gene>
<reference evidence="8 9" key="1">
    <citation type="submission" date="2015-05" db="EMBL/GenBank/DDBJ databases">
        <title>Distinctive expansion of gene families associated with plant cell wall degradation and secondary metabolism in the genomes of grapevine trunk pathogens.</title>
        <authorList>
            <person name="Lawrence D.P."/>
            <person name="Travadon R."/>
            <person name="Rolshausen P.E."/>
            <person name="Baumgartner K."/>
        </authorList>
    </citation>
    <scope>NUCLEOTIDE SEQUENCE [LARGE SCALE GENOMIC DNA]</scope>
    <source>
        <strain evidence="8">UCRPC4</strain>
    </source>
</reference>
<evidence type="ECO:0000256" key="5">
    <source>
        <dbReference type="ARBA" id="ARBA00023004"/>
    </source>
</evidence>
<comment type="similarity">
    <text evidence="2 7">Belongs to the cytochrome P450 family.</text>
</comment>
<accession>A0A0G2H114</accession>
<dbReference type="PANTHER" id="PTHR24305:SF232">
    <property type="entry name" value="P450, PUTATIVE (EUROFUNG)-RELATED"/>
    <property type="match status" value="1"/>
</dbReference>
<dbReference type="InterPro" id="IPR017972">
    <property type="entry name" value="Cyt_P450_CS"/>
</dbReference>
<organism evidence="8 9">
    <name type="scientific">Phaeomoniella chlamydospora</name>
    <name type="common">Phaeoacremonium chlamydosporum</name>
    <dbReference type="NCBI Taxonomy" id="158046"/>
    <lineage>
        <taxon>Eukaryota</taxon>
        <taxon>Fungi</taxon>
        <taxon>Dikarya</taxon>
        <taxon>Ascomycota</taxon>
        <taxon>Pezizomycotina</taxon>
        <taxon>Eurotiomycetes</taxon>
        <taxon>Chaetothyriomycetidae</taxon>
        <taxon>Phaeomoniellales</taxon>
        <taxon>Phaeomoniellaceae</taxon>
        <taxon>Phaeomoniella</taxon>
    </lineage>
</organism>
<evidence type="ECO:0000256" key="6">
    <source>
        <dbReference type="PIRSR" id="PIRSR602401-1"/>
    </source>
</evidence>
<evidence type="ECO:0000256" key="3">
    <source>
        <dbReference type="ARBA" id="ARBA00022723"/>
    </source>
</evidence>
<dbReference type="AlphaFoldDB" id="A0A0G2H114"/>
<evidence type="ECO:0000256" key="2">
    <source>
        <dbReference type="ARBA" id="ARBA00010617"/>
    </source>
</evidence>
<dbReference type="PROSITE" id="PS00086">
    <property type="entry name" value="CYTOCHROME_P450"/>
    <property type="match status" value="1"/>
</dbReference>